<proteinExistence type="predicted"/>
<evidence type="ECO:0000313" key="1">
    <source>
        <dbReference type="Ensembl" id="ENSCINP00000035703.1"/>
    </source>
</evidence>
<reference evidence="2" key="1">
    <citation type="journal article" date="2002" name="Science">
        <title>The draft genome of Ciona intestinalis: insights into chordate and vertebrate origins.</title>
        <authorList>
            <person name="Dehal P."/>
            <person name="Satou Y."/>
            <person name="Campbell R.K."/>
            <person name="Chapman J."/>
            <person name="Degnan B."/>
            <person name="De Tomaso A."/>
            <person name="Davidson B."/>
            <person name="Di Gregorio A."/>
            <person name="Gelpke M."/>
            <person name="Goodstein D.M."/>
            <person name="Harafuji N."/>
            <person name="Hastings K.E."/>
            <person name="Ho I."/>
            <person name="Hotta K."/>
            <person name="Huang W."/>
            <person name="Kawashima T."/>
            <person name="Lemaire P."/>
            <person name="Martinez D."/>
            <person name="Meinertzhagen I.A."/>
            <person name="Necula S."/>
            <person name="Nonaka M."/>
            <person name="Putnam N."/>
            <person name="Rash S."/>
            <person name="Saiga H."/>
            <person name="Satake M."/>
            <person name="Terry A."/>
            <person name="Yamada L."/>
            <person name="Wang H.G."/>
            <person name="Awazu S."/>
            <person name="Azumi K."/>
            <person name="Boore J."/>
            <person name="Branno M."/>
            <person name="Chin-Bow S."/>
            <person name="DeSantis R."/>
            <person name="Doyle S."/>
            <person name="Francino P."/>
            <person name="Keys D.N."/>
            <person name="Haga S."/>
            <person name="Hayashi H."/>
            <person name="Hino K."/>
            <person name="Imai K.S."/>
            <person name="Inaba K."/>
            <person name="Kano S."/>
            <person name="Kobayashi K."/>
            <person name="Kobayashi M."/>
            <person name="Lee B.I."/>
            <person name="Makabe K.W."/>
            <person name="Manohar C."/>
            <person name="Matassi G."/>
            <person name="Medina M."/>
            <person name="Mochizuki Y."/>
            <person name="Mount S."/>
            <person name="Morishita T."/>
            <person name="Miura S."/>
            <person name="Nakayama A."/>
            <person name="Nishizaka S."/>
            <person name="Nomoto H."/>
            <person name="Ohta F."/>
            <person name="Oishi K."/>
            <person name="Rigoutsos I."/>
            <person name="Sano M."/>
            <person name="Sasaki A."/>
            <person name="Sasakura Y."/>
            <person name="Shoguchi E."/>
            <person name="Shin-i T."/>
            <person name="Spagnuolo A."/>
            <person name="Stainier D."/>
            <person name="Suzuki M.M."/>
            <person name="Tassy O."/>
            <person name="Takatori N."/>
            <person name="Tokuoka M."/>
            <person name="Yagi K."/>
            <person name="Yoshizaki F."/>
            <person name="Wada S."/>
            <person name="Zhang C."/>
            <person name="Hyatt P.D."/>
            <person name="Larimer F."/>
            <person name="Detter C."/>
            <person name="Doggett N."/>
            <person name="Glavina T."/>
            <person name="Hawkins T."/>
            <person name="Richardson P."/>
            <person name="Lucas S."/>
            <person name="Kohara Y."/>
            <person name="Levine M."/>
            <person name="Satoh N."/>
            <person name="Rokhsar D.S."/>
        </authorList>
    </citation>
    <scope>NUCLEOTIDE SEQUENCE [LARGE SCALE GENOMIC DNA]</scope>
</reference>
<reference evidence="1" key="3">
    <citation type="submission" date="2025-08" db="UniProtKB">
        <authorList>
            <consortium name="Ensembl"/>
        </authorList>
    </citation>
    <scope>IDENTIFICATION</scope>
</reference>
<reference evidence="1" key="2">
    <citation type="journal article" date="2008" name="Genome Biol.">
        <title>Improved genome assembly and evidence-based global gene model set for the chordate Ciona intestinalis: new insight into intron and operon populations.</title>
        <authorList>
            <person name="Satou Y."/>
            <person name="Mineta K."/>
            <person name="Ogasawara M."/>
            <person name="Sasakura Y."/>
            <person name="Shoguchi E."/>
            <person name="Ueno K."/>
            <person name="Yamada L."/>
            <person name="Matsumoto J."/>
            <person name="Wasserscheid J."/>
            <person name="Dewar K."/>
            <person name="Wiley G.B."/>
            <person name="Macmil S.L."/>
            <person name="Roe B.A."/>
            <person name="Zeller R.W."/>
            <person name="Hastings K.E."/>
            <person name="Lemaire P."/>
            <person name="Lindquist E."/>
            <person name="Endo T."/>
            <person name="Hotta K."/>
            <person name="Inaba K."/>
        </authorList>
    </citation>
    <scope>NUCLEOTIDE SEQUENCE [LARGE SCALE GENOMIC DNA]</scope>
    <source>
        <strain evidence="1">wild type</strain>
    </source>
</reference>
<organism evidence="1 2">
    <name type="scientific">Ciona intestinalis</name>
    <name type="common">Transparent sea squirt</name>
    <name type="synonym">Ascidia intestinalis</name>
    <dbReference type="NCBI Taxonomy" id="7719"/>
    <lineage>
        <taxon>Eukaryota</taxon>
        <taxon>Metazoa</taxon>
        <taxon>Chordata</taxon>
        <taxon>Tunicata</taxon>
        <taxon>Ascidiacea</taxon>
        <taxon>Phlebobranchia</taxon>
        <taxon>Cionidae</taxon>
        <taxon>Ciona</taxon>
    </lineage>
</organism>
<sequence length="164" mass="16949">IGFAGLKFCIAGYSYYFLSLSCTLSSASSAGINSSCCTLSVSFFFLFPVSISGPFSCCGPSSFSCTASLTSISSLAPFSCPLSQTDDTSSSFFPLSPVLAAGSFFGCGPSSFSCTVSLTSILLLSPFSCLFSLSDDTSALALFTAISCDLEILSSPFLAFKFSL</sequence>
<dbReference type="EMBL" id="EAAA01000546">
    <property type="status" value="NOT_ANNOTATED_CDS"/>
    <property type="molecule type" value="Genomic_DNA"/>
</dbReference>
<dbReference type="Proteomes" id="UP000008144">
    <property type="component" value="Chromosome 10"/>
</dbReference>
<keyword evidence="2" id="KW-1185">Reference proteome</keyword>
<protein>
    <submittedName>
        <fullName evidence="1">Uncharacterized protein</fullName>
    </submittedName>
</protein>
<dbReference type="AlphaFoldDB" id="H2Y1B9"/>
<dbReference type="Ensembl" id="ENSCINT00000030393.1">
    <property type="protein sequence ID" value="ENSCINP00000035703.1"/>
    <property type="gene ID" value="ENSCING00000024916.1"/>
</dbReference>
<dbReference type="HOGENOM" id="CLU_1622665_0_0_1"/>
<name>H2Y1B9_CIOIN</name>
<reference evidence="1" key="4">
    <citation type="submission" date="2025-09" db="UniProtKB">
        <authorList>
            <consortium name="Ensembl"/>
        </authorList>
    </citation>
    <scope>IDENTIFICATION</scope>
</reference>
<accession>H2Y1B9</accession>
<dbReference type="InParanoid" id="H2Y1B9"/>
<evidence type="ECO:0000313" key="2">
    <source>
        <dbReference type="Proteomes" id="UP000008144"/>
    </source>
</evidence>